<dbReference type="Pfam" id="PF13556">
    <property type="entry name" value="HTH_30"/>
    <property type="match status" value="1"/>
</dbReference>
<evidence type="ECO:0000313" key="2">
    <source>
        <dbReference type="EMBL" id="GAA4056134.1"/>
    </source>
</evidence>
<organism evidence="2 3">
    <name type="scientific">Streptomyces shaanxiensis</name>
    <dbReference type="NCBI Taxonomy" id="653357"/>
    <lineage>
        <taxon>Bacteria</taxon>
        <taxon>Bacillati</taxon>
        <taxon>Actinomycetota</taxon>
        <taxon>Actinomycetes</taxon>
        <taxon>Kitasatosporales</taxon>
        <taxon>Streptomycetaceae</taxon>
        <taxon>Streptomyces</taxon>
    </lineage>
</organism>
<dbReference type="EMBL" id="BAAAZY010000010">
    <property type="protein sequence ID" value="GAA4056134.1"/>
    <property type="molecule type" value="Genomic_DNA"/>
</dbReference>
<dbReference type="InterPro" id="IPR025736">
    <property type="entry name" value="PucR_C-HTH_dom"/>
</dbReference>
<name>A0ABP7UZD5_9ACTN</name>
<keyword evidence="3" id="KW-1185">Reference proteome</keyword>
<evidence type="ECO:0000313" key="3">
    <source>
        <dbReference type="Proteomes" id="UP001499984"/>
    </source>
</evidence>
<sequence length="71" mass="7946">MPGRVFAVADPRVHRNTPLHRLTKIEELSGRRVREPPTAMALYLACLADALQATGRRQLVTDSARLAPTRR</sequence>
<gene>
    <name evidence="2" type="ORF">GCM10022233_30100</name>
</gene>
<accession>A0ABP7UZD5</accession>
<reference evidence="3" key="1">
    <citation type="journal article" date="2019" name="Int. J. Syst. Evol. Microbiol.">
        <title>The Global Catalogue of Microorganisms (GCM) 10K type strain sequencing project: providing services to taxonomists for standard genome sequencing and annotation.</title>
        <authorList>
            <consortium name="The Broad Institute Genomics Platform"/>
            <consortium name="The Broad Institute Genome Sequencing Center for Infectious Disease"/>
            <person name="Wu L."/>
            <person name="Ma J."/>
        </authorList>
    </citation>
    <scope>NUCLEOTIDE SEQUENCE [LARGE SCALE GENOMIC DNA]</scope>
    <source>
        <strain evidence="3">JCM 16925</strain>
    </source>
</reference>
<protein>
    <recommendedName>
        <fullName evidence="1">PucR C-terminal helix-turn-helix domain-containing protein</fullName>
    </recommendedName>
</protein>
<feature type="domain" description="PucR C-terminal helix-turn-helix" evidence="1">
    <location>
        <begin position="13"/>
        <end position="48"/>
    </location>
</feature>
<proteinExistence type="predicted"/>
<dbReference type="InterPro" id="IPR042070">
    <property type="entry name" value="PucR_C-HTH_sf"/>
</dbReference>
<dbReference type="Gene3D" id="1.10.10.2840">
    <property type="entry name" value="PucR C-terminal helix-turn-helix domain"/>
    <property type="match status" value="1"/>
</dbReference>
<evidence type="ECO:0000259" key="1">
    <source>
        <dbReference type="Pfam" id="PF13556"/>
    </source>
</evidence>
<dbReference type="Proteomes" id="UP001499984">
    <property type="component" value="Unassembled WGS sequence"/>
</dbReference>
<comment type="caution">
    <text evidence="2">The sequence shown here is derived from an EMBL/GenBank/DDBJ whole genome shotgun (WGS) entry which is preliminary data.</text>
</comment>